<dbReference type="EC" id="4.2.1.1" evidence="2 8"/>
<dbReference type="PANTHER" id="PTHR11002:SF76">
    <property type="entry name" value="CARBONIC ANHYDRASE"/>
    <property type="match status" value="1"/>
</dbReference>
<keyword evidence="4 7" id="KW-0862">Zinc</keyword>
<dbReference type="PANTHER" id="PTHR11002">
    <property type="entry name" value="CARBONIC ANHYDRASE"/>
    <property type="match status" value="1"/>
</dbReference>
<dbReference type="InterPro" id="IPR001765">
    <property type="entry name" value="Carbonic_anhydrase"/>
</dbReference>
<organism evidence="11 12">
    <name type="scientific">Hebeloma cylindrosporum</name>
    <dbReference type="NCBI Taxonomy" id="76867"/>
    <lineage>
        <taxon>Eukaryota</taxon>
        <taxon>Fungi</taxon>
        <taxon>Dikarya</taxon>
        <taxon>Basidiomycota</taxon>
        <taxon>Agaricomycotina</taxon>
        <taxon>Agaricomycetes</taxon>
        <taxon>Agaricomycetidae</taxon>
        <taxon>Agaricales</taxon>
        <taxon>Agaricineae</taxon>
        <taxon>Hymenogastraceae</taxon>
        <taxon>Hebeloma</taxon>
    </lineage>
</organism>
<evidence type="ECO:0000313" key="12">
    <source>
        <dbReference type="Proteomes" id="UP000053424"/>
    </source>
</evidence>
<dbReference type="GO" id="GO:0034599">
    <property type="term" value="P:cellular response to oxidative stress"/>
    <property type="evidence" value="ECO:0007669"/>
    <property type="project" value="TreeGrafter"/>
</dbReference>
<feature type="compositionally biased region" description="Basic and acidic residues" evidence="9">
    <location>
        <begin position="185"/>
        <end position="194"/>
    </location>
</feature>
<evidence type="ECO:0000256" key="1">
    <source>
        <dbReference type="ARBA" id="ARBA00006217"/>
    </source>
</evidence>
<evidence type="ECO:0000256" key="8">
    <source>
        <dbReference type="RuleBase" id="RU003956"/>
    </source>
</evidence>
<reference evidence="12" key="2">
    <citation type="submission" date="2015-01" db="EMBL/GenBank/DDBJ databases">
        <title>Evolutionary Origins and Diversification of the Mycorrhizal Mutualists.</title>
        <authorList>
            <consortium name="DOE Joint Genome Institute"/>
            <consortium name="Mycorrhizal Genomics Consortium"/>
            <person name="Kohler A."/>
            <person name="Kuo A."/>
            <person name="Nagy L.G."/>
            <person name="Floudas D."/>
            <person name="Copeland A."/>
            <person name="Barry K.W."/>
            <person name="Cichocki N."/>
            <person name="Veneault-Fourrey C."/>
            <person name="LaButti K."/>
            <person name="Lindquist E.A."/>
            <person name="Lipzen A."/>
            <person name="Lundell T."/>
            <person name="Morin E."/>
            <person name="Murat C."/>
            <person name="Riley R."/>
            <person name="Ohm R."/>
            <person name="Sun H."/>
            <person name="Tunlid A."/>
            <person name="Henrissat B."/>
            <person name="Grigoriev I.V."/>
            <person name="Hibbett D.S."/>
            <person name="Martin F."/>
        </authorList>
    </citation>
    <scope>NUCLEOTIDE SEQUENCE [LARGE SCALE GENOMIC DNA]</scope>
    <source>
        <strain evidence="12">h7</strain>
    </source>
</reference>
<feature type="signal peptide" evidence="10">
    <location>
        <begin position="1"/>
        <end position="16"/>
    </location>
</feature>
<dbReference type="SUPFAM" id="SSF53056">
    <property type="entry name" value="beta-carbonic anhydrase, cab"/>
    <property type="match status" value="1"/>
</dbReference>
<dbReference type="Gene3D" id="3.40.1050.10">
    <property type="entry name" value="Carbonic anhydrase"/>
    <property type="match status" value="1"/>
</dbReference>
<evidence type="ECO:0000256" key="9">
    <source>
        <dbReference type="SAM" id="MobiDB-lite"/>
    </source>
</evidence>
<keyword evidence="5 8" id="KW-0456">Lyase</keyword>
<dbReference type="Proteomes" id="UP000053424">
    <property type="component" value="Unassembled WGS sequence"/>
</dbReference>
<feature type="binding site" evidence="7">
    <location>
        <position position="142"/>
    </location>
    <ligand>
        <name>Zn(2+)</name>
        <dbReference type="ChEBI" id="CHEBI:29105"/>
    </ligand>
</feature>
<dbReference type="HOGENOM" id="CLU_053879_3_2_1"/>
<feature type="binding site" evidence="7">
    <location>
        <position position="85"/>
    </location>
    <ligand>
        <name>Zn(2+)</name>
        <dbReference type="ChEBI" id="CHEBI:29105"/>
    </ligand>
</feature>
<comment type="function">
    <text evidence="8">Reversible hydration of carbon dioxide.</text>
</comment>
<dbReference type="EMBL" id="KN831772">
    <property type="protein sequence ID" value="KIM45044.1"/>
    <property type="molecule type" value="Genomic_DNA"/>
</dbReference>
<name>A0A0C3CLP4_HEBCY</name>
<dbReference type="SMART" id="SM00947">
    <property type="entry name" value="Pro_CA"/>
    <property type="match status" value="1"/>
</dbReference>
<dbReference type="Pfam" id="PF00484">
    <property type="entry name" value="Pro_CA"/>
    <property type="match status" value="1"/>
</dbReference>
<dbReference type="STRING" id="686832.A0A0C3CLP4"/>
<sequence length="306" mass="33500">MLSIIFLFAFMTLVSARPLVLPAATPLAARSDHRTAQSTLSNSTSKLHTLNDLYLGNEKFRQTARIQADKLAEESPPFMFLGCVDNRLNPSTIFNAPAGSVISHNNIANQYSSKDLSAEAAIAHAIESLHVQHIIILGHYGCKGVETAITNSNKAARLVKDWVKPISDLYATSRRREIVRLRDSRLPQRGKDNGVKSPPPADDAGFRALVEENVKKGVKELRKHSILTKAYSSASKSNESIDVFVHGLVYDEVTGEVHDLHISFGPPGKQIPHIPFKAIAAAKNIHRNKDRPGISTGKTWNFGGAN</sequence>
<evidence type="ECO:0000256" key="6">
    <source>
        <dbReference type="ARBA" id="ARBA00048348"/>
    </source>
</evidence>
<evidence type="ECO:0000256" key="5">
    <source>
        <dbReference type="ARBA" id="ARBA00023239"/>
    </source>
</evidence>
<dbReference type="AlphaFoldDB" id="A0A0C3CLP4"/>
<dbReference type="GO" id="GO:0071244">
    <property type="term" value="P:cellular response to carbon dioxide"/>
    <property type="evidence" value="ECO:0007669"/>
    <property type="project" value="TreeGrafter"/>
</dbReference>
<protein>
    <recommendedName>
        <fullName evidence="2 8">Carbonic anhydrase</fullName>
        <ecNumber evidence="2 8">4.2.1.1</ecNumber>
    </recommendedName>
    <alternativeName>
        <fullName evidence="8">Carbonate dehydratase</fullName>
    </alternativeName>
</protein>
<evidence type="ECO:0000256" key="10">
    <source>
        <dbReference type="SAM" id="SignalP"/>
    </source>
</evidence>
<feature type="chain" id="PRO_5002162594" description="Carbonic anhydrase" evidence="10">
    <location>
        <begin position="17"/>
        <end position="306"/>
    </location>
</feature>
<feature type="binding site" evidence="7">
    <location>
        <position position="83"/>
    </location>
    <ligand>
        <name>Zn(2+)</name>
        <dbReference type="ChEBI" id="CHEBI:29105"/>
    </ligand>
</feature>
<proteinExistence type="inferred from homology"/>
<keyword evidence="3 7" id="KW-0479">Metal-binding</keyword>
<evidence type="ECO:0000256" key="3">
    <source>
        <dbReference type="ARBA" id="ARBA00022723"/>
    </source>
</evidence>
<evidence type="ECO:0000256" key="2">
    <source>
        <dbReference type="ARBA" id="ARBA00012925"/>
    </source>
</evidence>
<feature type="region of interest" description="Disordered" evidence="9">
    <location>
        <begin position="185"/>
        <end position="204"/>
    </location>
</feature>
<feature type="binding site" evidence="7">
    <location>
        <position position="139"/>
    </location>
    <ligand>
        <name>Zn(2+)</name>
        <dbReference type="ChEBI" id="CHEBI:29105"/>
    </ligand>
</feature>
<dbReference type="GO" id="GO:0004089">
    <property type="term" value="F:carbonate dehydratase activity"/>
    <property type="evidence" value="ECO:0007669"/>
    <property type="project" value="UniProtKB-UniRule"/>
</dbReference>
<keyword evidence="12" id="KW-1185">Reference proteome</keyword>
<dbReference type="OrthoDB" id="10248475at2759"/>
<comment type="similarity">
    <text evidence="1 8">Belongs to the beta-class carbonic anhydrase family.</text>
</comment>
<evidence type="ECO:0000256" key="7">
    <source>
        <dbReference type="PIRSR" id="PIRSR601765-1"/>
    </source>
</evidence>
<accession>A0A0C3CLP4</accession>
<comment type="cofactor">
    <cofactor evidence="7">
        <name>Zn(2+)</name>
        <dbReference type="ChEBI" id="CHEBI:29105"/>
    </cofactor>
    <text evidence="7">Binds 1 zinc ion per subunit.</text>
</comment>
<dbReference type="InterPro" id="IPR036874">
    <property type="entry name" value="Carbonic_anhydrase_sf"/>
</dbReference>
<reference evidence="11 12" key="1">
    <citation type="submission" date="2014-04" db="EMBL/GenBank/DDBJ databases">
        <authorList>
            <consortium name="DOE Joint Genome Institute"/>
            <person name="Kuo A."/>
            <person name="Gay G."/>
            <person name="Dore J."/>
            <person name="Kohler A."/>
            <person name="Nagy L.G."/>
            <person name="Floudas D."/>
            <person name="Copeland A."/>
            <person name="Barry K.W."/>
            <person name="Cichocki N."/>
            <person name="Veneault-Fourrey C."/>
            <person name="LaButti K."/>
            <person name="Lindquist E.A."/>
            <person name="Lipzen A."/>
            <person name="Lundell T."/>
            <person name="Morin E."/>
            <person name="Murat C."/>
            <person name="Sun H."/>
            <person name="Tunlid A."/>
            <person name="Henrissat B."/>
            <person name="Grigoriev I.V."/>
            <person name="Hibbett D.S."/>
            <person name="Martin F."/>
            <person name="Nordberg H.P."/>
            <person name="Cantor M.N."/>
            <person name="Hua S.X."/>
        </authorList>
    </citation>
    <scope>NUCLEOTIDE SEQUENCE [LARGE SCALE GENOMIC DNA]</scope>
    <source>
        <strain evidence="12">h7</strain>
    </source>
</reference>
<keyword evidence="10" id="KW-0732">Signal</keyword>
<gene>
    <name evidence="11" type="ORF">M413DRAFT_441689</name>
</gene>
<evidence type="ECO:0000313" key="11">
    <source>
        <dbReference type="EMBL" id="KIM45044.1"/>
    </source>
</evidence>
<dbReference type="GO" id="GO:0008270">
    <property type="term" value="F:zinc ion binding"/>
    <property type="evidence" value="ECO:0007669"/>
    <property type="project" value="UniProtKB-UniRule"/>
</dbReference>
<evidence type="ECO:0000256" key="4">
    <source>
        <dbReference type="ARBA" id="ARBA00022833"/>
    </source>
</evidence>
<comment type="catalytic activity">
    <reaction evidence="6 8">
        <text>hydrogencarbonate + H(+) = CO2 + H2O</text>
        <dbReference type="Rhea" id="RHEA:10748"/>
        <dbReference type="ChEBI" id="CHEBI:15377"/>
        <dbReference type="ChEBI" id="CHEBI:15378"/>
        <dbReference type="ChEBI" id="CHEBI:16526"/>
        <dbReference type="ChEBI" id="CHEBI:17544"/>
        <dbReference type="EC" id="4.2.1.1"/>
    </reaction>
</comment>